<evidence type="ECO:0000256" key="2">
    <source>
        <dbReference type="ARBA" id="ARBA00023125"/>
    </source>
</evidence>
<keyword evidence="3" id="KW-0804">Transcription</keyword>
<protein>
    <submittedName>
        <fullName evidence="5">Regulatory protein, luxR family</fullName>
    </submittedName>
</protein>
<keyword evidence="2" id="KW-0238">DNA-binding</keyword>
<evidence type="ECO:0000313" key="6">
    <source>
        <dbReference type="Proteomes" id="UP000236731"/>
    </source>
</evidence>
<reference evidence="6" key="1">
    <citation type="submission" date="2016-10" db="EMBL/GenBank/DDBJ databases">
        <authorList>
            <person name="Varghese N."/>
            <person name="Submissions S."/>
        </authorList>
    </citation>
    <scope>NUCLEOTIDE SEQUENCE [LARGE SCALE GENOMIC DNA]</scope>
    <source>
        <strain evidence="6">DSM 22361</strain>
    </source>
</reference>
<evidence type="ECO:0000256" key="1">
    <source>
        <dbReference type="ARBA" id="ARBA00023015"/>
    </source>
</evidence>
<evidence type="ECO:0000313" key="5">
    <source>
        <dbReference type="EMBL" id="SEF85202.1"/>
    </source>
</evidence>
<dbReference type="SMART" id="SM00421">
    <property type="entry name" value="HTH_LUXR"/>
    <property type="match status" value="1"/>
</dbReference>
<evidence type="ECO:0000259" key="4">
    <source>
        <dbReference type="PROSITE" id="PS50043"/>
    </source>
</evidence>
<dbReference type="CDD" id="cd06170">
    <property type="entry name" value="LuxR_C_like"/>
    <property type="match status" value="1"/>
</dbReference>
<accession>A0A1H5VCX5</accession>
<dbReference type="SUPFAM" id="SSF46894">
    <property type="entry name" value="C-terminal effector domain of the bipartite response regulators"/>
    <property type="match status" value="1"/>
</dbReference>
<keyword evidence="6" id="KW-1185">Reference proteome</keyword>
<gene>
    <name evidence="5" type="ORF">SAMN05421877_10395</name>
</gene>
<dbReference type="GO" id="GO:0006355">
    <property type="term" value="P:regulation of DNA-templated transcription"/>
    <property type="evidence" value="ECO:0007669"/>
    <property type="project" value="InterPro"/>
</dbReference>
<dbReference type="AlphaFoldDB" id="A0A1H5VCX5"/>
<dbReference type="InterPro" id="IPR036388">
    <property type="entry name" value="WH-like_DNA-bd_sf"/>
</dbReference>
<dbReference type="PANTHER" id="PTHR44688:SF16">
    <property type="entry name" value="DNA-BINDING TRANSCRIPTIONAL ACTIVATOR DEVR_DOSR"/>
    <property type="match status" value="1"/>
</dbReference>
<dbReference type="InterPro" id="IPR000792">
    <property type="entry name" value="Tscrpt_reg_LuxR_C"/>
</dbReference>
<dbReference type="PANTHER" id="PTHR44688">
    <property type="entry name" value="DNA-BINDING TRANSCRIPTIONAL ACTIVATOR DEVR_DOSR"/>
    <property type="match status" value="1"/>
</dbReference>
<evidence type="ECO:0000256" key="3">
    <source>
        <dbReference type="ARBA" id="ARBA00023163"/>
    </source>
</evidence>
<sequence>METLAEQLYGISKGLKYGDFNIPDIGDIVPASLMIQDLDEMRPTGCSYMNNWGCKQLGSSVEEVNHLGEAYYERYFVKEESNDIFQGMNNYLRLGDFDRQYNFFQRVRLYGDTDYTWFYTVLKVVQVKYSAELENKIILLSSPVMGMDNLIARVNKTLDQGEYIRNNYRRFAELTSREKEIITLLANGKSTCEIADQLFISTHTVSTHRKNIIRKIEGNSFAELMRFAMAFDLV</sequence>
<dbReference type="Gene3D" id="1.10.10.10">
    <property type="entry name" value="Winged helix-like DNA-binding domain superfamily/Winged helix DNA-binding domain"/>
    <property type="match status" value="1"/>
</dbReference>
<dbReference type="EMBL" id="FNUT01000003">
    <property type="protein sequence ID" value="SEF85202.1"/>
    <property type="molecule type" value="Genomic_DNA"/>
</dbReference>
<keyword evidence="1" id="KW-0805">Transcription regulation</keyword>
<feature type="domain" description="HTH luxR-type" evidence="4">
    <location>
        <begin position="167"/>
        <end position="232"/>
    </location>
</feature>
<dbReference type="PRINTS" id="PR00038">
    <property type="entry name" value="HTHLUXR"/>
</dbReference>
<dbReference type="PROSITE" id="PS50043">
    <property type="entry name" value="HTH_LUXR_2"/>
    <property type="match status" value="1"/>
</dbReference>
<proteinExistence type="predicted"/>
<dbReference type="Proteomes" id="UP000236731">
    <property type="component" value="Unassembled WGS sequence"/>
</dbReference>
<dbReference type="PROSITE" id="PS00622">
    <property type="entry name" value="HTH_LUXR_1"/>
    <property type="match status" value="1"/>
</dbReference>
<dbReference type="InterPro" id="IPR016032">
    <property type="entry name" value="Sig_transdc_resp-reg_C-effctor"/>
</dbReference>
<dbReference type="RefSeq" id="WP_103905473.1">
    <property type="nucleotide sequence ID" value="NZ_CP049246.1"/>
</dbReference>
<name>A0A1H5VCX5_9SPHI</name>
<dbReference type="OrthoDB" id="965844at2"/>
<dbReference type="Pfam" id="PF00196">
    <property type="entry name" value="GerE"/>
    <property type="match status" value="1"/>
</dbReference>
<dbReference type="GO" id="GO:0003677">
    <property type="term" value="F:DNA binding"/>
    <property type="evidence" value="ECO:0007669"/>
    <property type="project" value="UniProtKB-KW"/>
</dbReference>
<organism evidence="5 6">
    <name type="scientific">Sphingobacterium lactis</name>
    <dbReference type="NCBI Taxonomy" id="797291"/>
    <lineage>
        <taxon>Bacteria</taxon>
        <taxon>Pseudomonadati</taxon>
        <taxon>Bacteroidota</taxon>
        <taxon>Sphingobacteriia</taxon>
        <taxon>Sphingobacteriales</taxon>
        <taxon>Sphingobacteriaceae</taxon>
        <taxon>Sphingobacterium</taxon>
    </lineage>
</organism>